<comment type="caution">
    <text evidence="2">The sequence shown here is derived from an EMBL/GenBank/DDBJ whole genome shotgun (WGS) entry which is preliminary data.</text>
</comment>
<dbReference type="EMBL" id="CZCS02000176">
    <property type="protein sequence ID" value="VXD17920.1"/>
    <property type="molecule type" value="Genomic_DNA"/>
</dbReference>
<dbReference type="Pfam" id="PF01850">
    <property type="entry name" value="PIN"/>
    <property type="match status" value="1"/>
</dbReference>
<dbReference type="AlphaFoldDB" id="A0A7Z9DZP0"/>
<dbReference type="SUPFAM" id="SSF88723">
    <property type="entry name" value="PIN domain-like"/>
    <property type="match status" value="1"/>
</dbReference>
<reference evidence="2" key="1">
    <citation type="submission" date="2019-10" db="EMBL/GenBank/DDBJ databases">
        <authorList>
            <consortium name="Genoscope - CEA"/>
            <person name="William W."/>
        </authorList>
    </citation>
    <scope>NUCLEOTIDE SEQUENCE [LARGE SCALE GENOMIC DNA]</scope>
    <source>
        <strain evidence="2">BBR_PRJEB10994</strain>
    </source>
</reference>
<protein>
    <recommendedName>
        <fullName evidence="1">PIN domain-containing protein</fullName>
    </recommendedName>
</protein>
<dbReference type="PANTHER" id="PTHR42188">
    <property type="entry name" value="23S RRNA-SPECIFIC ENDONUCLEASE VAPC20"/>
    <property type="match status" value="1"/>
</dbReference>
<feature type="domain" description="PIN" evidence="1">
    <location>
        <begin position="14"/>
        <end position="141"/>
    </location>
</feature>
<dbReference type="InterPro" id="IPR002716">
    <property type="entry name" value="PIN_dom"/>
</dbReference>
<name>A0A7Z9DZP0_9CYAN</name>
<dbReference type="Proteomes" id="UP000182190">
    <property type="component" value="Unassembled WGS sequence"/>
</dbReference>
<organism evidence="2 3">
    <name type="scientific">Planktothrix paucivesiculata PCC 9631</name>
    <dbReference type="NCBI Taxonomy" id="671071"/>
    <lineage>
        <taxon>Bacteria</taxon>
        <taxon>Bacillati</taxon>
        <taxon>Cyanobacteriota</taxon>
        <taxon>Cyanophyceae</taxon>
        <taxon>Oscillatoriophycideae</taxon>
        <taxon>Oscillatoriales</taxon>
        <taxon>Microcoleaceae</taxon>
        <taxon>Planktothrix</taxon>
    </lineage>
</organism>
<dbReference type="Gene3D" id="3.40.50.1010">
    <property type="entry name" value="5'-nuclease"/>
    <property type="match status" value="1"/>
</dbReference>
<sequence length="148" mass="16842">MENKNKMSSKFNQVFVDSAAWIALINTTDDLHEQAQEVMARLRQNKTFLVTTEFILLEVADALSSINIRQKTYATLKAIRQSQAIKVIPVNQSLFDAGLAIYNQHSDKDWGLTDCISFAVMQQEKITTAFTSDRHFIQAGFIRLMQPN</sequence>
<dbReference type="GO" id="GO:0004521">
    <property type="term" value="F:RNA endonuclease activity"/>
    <property type="evidence" value="ECO:0007669"/>
    <property type="project" value="InterPro"/>
</dbReference>
<dbReference type="PANTHER" id="PTHR42188:SF1">
    <property type="entry name" value="23S RRNA-SPECIFIC ENDONUCLEASE VAPC20"/>
    <property type="match status" value="1"/>
</dbReference>
<evidence type="ECO:0000313" key="3">
    <source>
        <dbReference type="Proteomes" id="UP000182190"/>
    </source>
</evidence>
<dbReference type="InterPro" id="IPR029060">
    <property type="entry name" value="PIN-like_dom_sf"/>
</dbReference>
<dbReference type="GO" id="GO:0016075">
    <property type="term" value="P:rRNA catabolic process"/>
    <property type="evidence" value="ECO:0007669"/>
    <property type="project" value="TreeGrafter"/>
</dbReference>
<gene>
    <name evidence="2" type="ORF">PL9631_370083</name>
</gene>
<evidence type="ECO:0000259" key="1">
    <source>
        <dbReference type="Pfam" id="PF01850"/>
    </source>
</evidence>
<proteinExistence type="predicted"/>
<evidence type="ECO:0000313" key="2">
    <source>
        <dbReference type="EMBL" id="VXD17920.1"/>
    </source>
</evidence>
<accession>A0A7Z9DZP0</accession>
<dbReference type="InterPro" id="IPR039018">
    <property type="entry name" value="VapC20-like"/>
</dbReference>
<keyword evidence="3" id="KW-1185">Reference proteome</keyword>